<keyword evidence="6" id="KW-1133">Transmembrane helix</keyword>
<feature type="compositionally biased region" description="Pro residues" evidence="5">
    <location>
        <begin position="289"/>
        <end position="298"/>
    </location>
</feature>
<evidence type="ECO:0000256" key="1">
    <source>
        <dbReference type="ARBA" id="ARBA00022679"/>
    </source>
</evidence>
<dbReference type="CDD" id="cd14014">
    <property type="entry name" value="STKc_PknB_like"/>
    <property type="match status" value="1"/>
</dbReference>
<evidence type="ECO:0000259" key="7">
    <source>
        <dbReference type="PROSITE" id="PS50011"/>
    </source>
</evidence>
<evidence type="ECO:0000256" key="5">
    <source>
        <dbReference type="SAM" id="MobiDB-lite"/>
    </source>
</evidence>
<gene>
    <name evidence="8" type="ORF">GCM10009560_71840</name>
</gene>
<feature type="region of interest" description="Disordered" evidence="5">
    <location>
        <begin position="1"/>
        <end position="23"/>
    </location>
</feature>
<protein>
    <recommendedName>
        <fullName evidence="7">Protein kinase domain-containing protein</fullName>
    </recommendedName>
</protein>
<dbReference type="Gene3D" id="1.10.510.10">
    <property type="entry name" value="Transferase(Phosphotransferase) domain 1"/>
    <property type="match status" value="1"/>
</dbReference>
<keyword evidence="6" id="KW-0472">Membrane</keyword>
<name>A0ABN1R3G5_9ACTN</name>
<evidence type="ECO:0000313" key="8">
    <source>
        <dbReference type="EMBL" id="GAA0951299.1"/>
    </source>
</evidence>
<dbReference type="InterPro" id="IPR011009">
    <property type="entry name" value="Kinase-like_dom_sf"/>
</dbReference>
<evidence type="ECO:0000256" key="3">
    <source>
        <dbReference type="ARBA" id="ARBA00022777"/>
    </source>
</evidence>
<keyword evidence="4" id="KW-0067">ATP-binding</keyword>
<dbReference type="SUPFAM" id="SSF82171">
    <property type="entry name" value="DPP6 N-terminal domain-like"/>
    <property type="match status" value="1"/>
</dbReference>
<dbReference type="PROSITE" id="PS00109">
    <property type="entry name" value="PROTEIN_KINASE_TYR"/>
    <property type="match status" value="1"/>
</dbReference>
<dbReference type="SUPFAM" id="SSF56112">
    <property type="entry name" value="Protein kinase-like (PK-like)"/>
    <property type="match status" value="1"/>
</dbReference>
<dbReference type="PROSITE" id="PS50011">
    <property type="entry name" value="PROTEIN_KINASE_DOM"/>
    <property type="match status" value="1"/>
</dbReference>
<keyword evidence="6" id="KW-0812">Transmembrane</keyword>
<keyword evidence="9" id="KW-1185">Reference proteome</keyword>
<organism evidence="8 9">
    <name type="scientific">Nonomuraea longicatena</name>
    <dbReference type="NCBI Taxonomy" id="83682"/>
    <lineage>
        <taxon>Bacteria</taxon>
        <taxon>Bacillati</taxon>
        <taxon>Actinomycetota</taxon>
        <taxon>Actinomycetes</taxon>
        <taxon>Streptosporangiales</taxon>
        <taxon>Streptosporangiaceae</taxon>
        <taxon>Nonomuraea</taxon>
    </lineage>
</organism>
<feature type="region of interest" description="Disordered" evidence="5">
    <location>
        <begin position="388"/>
        <end position="407"/>
    </location>
</feature>
<comment type="caution">
    <text evidence="8">The sequence shown here is derived from an EMBL/GenBank/DDBJ whole genome shotgun (WGS) entry which is preliminary data.</text>
</comment>
<dbReference type="PANTHER" id="PTHR43289:SF34">
    <property type="entry name" value="SERINE_THREONINE-PROTEIN KINASE YBDM-RELATED"/>
    <property type="match status" value="1"/>
</dbReference>
<dbReference type="EMBL" id="BAAAHQ010000049">
    <property type="protein sequence ID" value="GAA0951299.1"/>
    <property type="molecule type" value="Genomic_DNA"/>
</dbReference>
<dbReference type="Proteomes" id="UP001501578">
    <property type="component" value="Unassembled WGS sequence"/>
</dbReference>
<accession>A0ABN1R3G5</accession>
<dbReference type="Gene3D" id="2.120.10.30">
    <property type="entry name" value="TolB, C-terminal domain"/>
    <property type="match status" value="1"/>
</dbReference>
<dbReference type="Gene3D" id="3.30.200.20">
    <property type="entry name" value="Phosphorylase Kinase, domain 1"/>
    <property type="match status" value="1"/>
</dbReference>
<proteinExistence type="predicted"/>
<keyword evidence="2" id="KW-0547">Nucleotide-binding</keyword>
<sequence length="700" mass="74099">MPPIDELRPEDPSRLGDHEIRGRLGEGGQGVVYLGEGPEGDKAAVKWLRPQLAGDPVAADRFAKEAAAAQRVAPFCTAAVLATGVHDGRPYIVSEYVEGASLRQSVAEKGPHGDLALYRLAVGTATALAAIHRAGIVHRDFSPSNVLLDAEGPRVIDFGIARALDATATLTTSPVGTPAFMAPEIVLGHPAGPAADLFAWASTMVFAATGVSPFAAETVPAAIHRVLYAEADLSRLTGPLRGLVGACLAKDPALRPTAEQVILGLLARPASSPPDLGHAAAVATGNRPLPAPARPPASPQHQGGWHQPDPGHRPAAHQLTAHQPVVHQPVVLQPDGRWAGQPGYGPPPMTAGRSRGRRRRLIMGLAAGFTALVALAVVGVVLANTSGRRGTAPSAQAGGAVPATGQKQVPLTDLPGAVVHENPSDPVRLTAYSVLDSVKDEWVVYTRAALNGPFQTYRDRYESMLSPDGRHMAGRSMDYTHDDYDSVDVTDLATGRQVTVRTVKDPEVAEIVGWSRDSRRILLEVGVVDKKDEWQPRGFGVVDVGVGKATIAKADTKDLGDVFFGFDPTGEQVVAVAPDAGLLRVYHPSGTQVTEIPNVGKGNGAGLYSPSGHRFATTCPPPTEDTQCVFNLTGGAIDRVEKPCKAPPTWYDDKHLACWAQRPTGSRRNAYEVFDFKGRTVRVLADIPQGPDNVELHFTR</sequence>
<dbReference type="InterPro" id="IPR000719">
    <property type="entry name" value="Prot_kinase_dom"/>
</dbReference>
<dbReference type="PANTHER" id="PTHR43289">
    <property type="entry name" value="MITOGEN-ACTIVATED PROTEIN KINASE KINASE KINASE 20-RELATED"/>
    <property type="match status" value="1"/>
</dbReference>
<evidence type="ECO:0000256" key="6">
    <source>
        <dbReference type="SAM" id="Phobius"/>
    </source>
</evidence>
<feature type="region of interest" description="Disordered" evidence="5">
    <location>
        <begin position="274"/>
        <end position="318"/>
    </location>
</feature>
<reference evidence="8 9" key="1">
    <citation type="journal article" date="2019" name="Int. J. Syst. Evol. Microbiol.">
        <title>The Global Catalogue of Microorganisms (GCM) 10K type strain sequencing project: providing services to taxonomists for standard genome sequencing and annotation.</title>
        <authorList>
            <consortium name="The Broad Institute Genomics Platform"/>
            <consortium name="The Broad Institute Genome Sequencing Center for Infectious Disease"/>
            <person name="Wu L."/>
            <person name="Ma J."/>
        </authorList>
    </citation>
    <scope>NUCLEOTIDE SEQUENCE [LARGE SCALE GENOMIC DNA]</scope>
    <source>
        <strain evidence="8 9">JCM 11136</strain>
    </source>
</reference>
<evidence type="ECO:0000313" key="9">
    <source>
        <dbReference type="Proteomes" id="UP001501578"/>
    </source>
</evidence>
<dbReference type="RefSeq" id="WP_343954759.1">
    <property type="nucleotide sequence ID" value="NZ_BAAAHQ010000049.1"/>
</dbReference>
<dbReference type="Pfam" id="PF00069">
    <property type="entry name" value="Pkinase"/>
    <property type="match status" value="1"/>
</dbReference>
<dbReference type="InterPro" id="IPR008266">
    <property type="entry name" value="Tyr_kinase_AS"/>
</dbReference>
<evidence type="ECO:0000256" key="4">
    <source>
        <dbReference type="ARBA" id="ARBA00022840"/>
    </source>
</evidence>
<evidence type="ECO:0000256" key="2">
    <source>
        <dbReference type="ARBA" id="ARBA00022741"/>
    </source>
</evidence>
<dbReference type="InterPro" id="IPR011042">
    <property type="entry name" value="6-blade_b-propeller_TolB-like"/>
</dbReference>
<feature type="transmembrane region" description="Helical" evidence="6">
    <location>
        <begin position="361"/>
        <end position="383"/>
    </location>
</feature>
<keyword evidence="1" id="KW-0808">Transferase</keyword>
<keyword evidence="3" id="KW-0418">Kinase</keyword>
<feature type="domain" description="Protein kinase" evidence="7">
    <location>
        <begin position="18"/>
        <end position="271"/>
    </location>
</feature>